<dbReference type="GO" id="GO:0060271">
    <property type="term" value="P:cilium assembly"/>
    <property type="evidence" value="ECO:0007669"/>
    <property type="project" value="TreeGrafter"/>
</dbReference>
<comment type="subcellular location">
    <subcellularLocation>
        <location evidence="1">Cell projection</location>
        <location evidence="1">Cilium membrane</location>
        <topology evidence="1">Multi-pass membrane protein</topology>
    </subcellularLocation>
</comment>
<dbReference type="PANTHER" id="PTHR14605">
    <property type="entry name" value="CHST5 PROTEIN"/>
    <property type="match status" value="1"/>
</dbReference>
<evidence type="ECO:0000256" key="11">
    <source>
        <dbReference type="ARBA" id="ARBA00024803"/>
    </source>
</evidence>
<sequence length="268" mass="30759">MVMLEVFKETISVKYKAFLLSKATFITLVCDIITISLPFVLSYYSGGLWQKHNSLHLQPNVRFNGDFLLLAMSAQNQKPIVCSSFPYYKKYLGTLDACSTVKIREIDANLDNQVDALQFQTTIDLPEKMPIDAINILSLYADLGLQQTESIKCSKNRLADMNLPIGNAHHSEDYMFDNFVGNYASKKIKTTLTNPITTYGSVKATSFGLNLNLKYPKHKIYYTPNLWQVCKFAWIQYIAIYIITAWLVSKIKSYIFMNNLVLFYKDRK</sequence>
<dbReference type="InterPro" id="IPR019306">
    <property type="entry name" value="TMEM231"/>
</dbReference>
<evidence type="ECO:0000256" key="5">
    <source>
        <dbReference type="ARBA" id="ARBA00022692"/>
    </source>
</evidence>
<name>N6UC86_DENPD</name>
<proteinExistence type="inferred from homology"/>
<evidence type="ECO:0000313" key="12">
    <source>
        <dbReference type="EMBL" id="ENN79275.1"/>
    </source>
</evidence>
<keyword evidence="9" id="KW-0325">Glycoprotein</keyword>
<dbReference type="HOGENOM" id="CLU_070969_0_0_1"/>
<comment type="similarity">
    <text evidence="2">Belongs to the TMEM231 family.</text>
</comment>
<evidence type="ECO:0000256" key="10">
    <source>
        <dbReference type="ARBA" id="ARBA00023273"/>
    </source>
</evidence>
<organism evidence="12">
    <name type="scientific">Dendroctonus ponderosae</name>
    <name type="common">Mountain pine beetle</name>
    <dbReference type="NCBI Taxonomy" id="77166"/>
    <lineage>
        <taxon>Eukaryota</taxon>
        <taxon>Metazoa</taxon>
        <taxon>Ecdysozoa</taxon>
        <taxon>Arthropoda</taxon>
        <taxon>Hexapoda</taxon>
        <taxon>Insecta</taxon>
        <taxon>Pterygota</taxon>
        <taxon>Neoptera</taxon>
        <taxon>Endopterygota</taxon>
        <taxon>Coleoptera</taxon>
        <taxon>Polyphaga</taxon>
        <taxon>Cucujiformia</taxon>
        <taxon>Curculionidae</taxon>
        <taxon>Scolytinae</taxon>
        <taxon>Dendroctonus</taxon>
    </lineage>
</organism>
<keyword evidence="10" id="KW-0966">Cell projection</keyword>
<protein>
    <recommendedName>
        <fullName evidence="3">Transmembrane protein 231</fullName>
    </recommendedName>
</protein>
<dbReference type="PANTHER" id="PTHR14605:SF1">
    <property type="entry name" value="TRANSMEMBRANE PROTEIN 231"/>
    <property type="match status" value="1"/>
</dbReference>
<evidence type="ECO:0000256" key="8">
    <source>
        <dbReference type="ARBA" id="ARBA00023136"/>
    </source>
</evidence>
<evidence type="ECO:0000256" key="7">
    <source>
        <dbReference type="ARBA" id="ARBA00023069"/>
    </source>
</evidence>
<evidence type="ECO:0000256" key="9">
    <source>
        <dbReference type="ARBA" id="ARBA00023180"/>
    </source>
</evidence>
<keyword evidence="4" id="KW-1003">Cell membrane</keyword>
<dbReference type="OrthoDB" id="426438at2759"/>
<gene>
    <name evidence="12" type="ORF">YQE_04276</name>
</gene>
<keyword evidence="7" id="KW-0969">Cilium</keyword>
<dbReference type="GO" id="GO:0032880">
    <property type="term" value="P:regulation of protein localization"/>
    <property type="evidence" value="ECO:0007669"/>
    <property type="project" value="TreeGrafter"/>
</dbReference>
<comment type="function">
    <text evidence="11">Transmembrane component of the tectonic-like complex, a complex localized at the transition zone of primary cilia and acting as a barrier that prevents diffusion of transmembrane proteins between the cilia and plasma membranes. Required for ciliogenesis and sonic hedgehog/SHH signaling.</text>
</comment>
<dbReference type="GO" id="GO:0060170">
    <property type="term" value="C:ciliary membrane"/>
    <property type="evidence" value="ECO:0007669"/>
    <property type="project" value="UniProtKB-SubCell"/>
</dbReference>
<evidence type="ECO:0000256" key="4">
    <source>
        <dbReference type="ARBA" id="ARBA00022475"/>
    </source>
</evidence>
<evidence type="ECO:0000256" key="1">
    <source>
        <dbReference type="ARBA" id="ARBA00004272"/>
    </source>
</evidence>
<dbReference type="GO" id="GO:0035869">
    <property type="term" value="C:ciliary transition zone"/>
    <property type="evidence" value="ECO:0007669"/>
    <property type="project" value="TreeGrafter"/>
</dbReference>
<dbReference type="AlphaFoldDB" id="N6UC86"/>
<keyword evidence="5" id="KW-0812">Transmembrane</keyword>
<keyword evidence="6" id="KW-1133">Transmembrane helix</keyword>
<reference evidence="12" key="1">
    <citation type="journal article" date="2013" name="Genome Biol.">
        <title>Draft genome of the mountain pine beetle, Dendroctonus ponderosae Hopkins, a major forest pest.</title>
        <authorList>
            <person name="Keeling C.I."/>
            <person name="Yuen M.M."/>
            <person name="Liao N.Y."/>
            <person name="Docking T.R."/>
            <person name="Chan S.K."/>
            <person name="Taylor G.A."/>
            <person name="Palmquist D.L."/>
            <person name="Jackman S.D."/>
            <person name="Nguyen A."/>
            <person name="Li M."/>
            <person name="Henderson H."/>
            <person name="Janes J.K."/>
            <person name="Zhao Y."/>
            <person name="Pandoh P."/>
            <person name="Moore R."/>
            <person name="Sperling F.A."/>
            <person name="Huber D.P."/>
            <person name="Birol I."/>
            <person name="Jones S.J."/>
            <person name="Bohlmann J."/>
        </authorList>
    </citation>
    <scope>NUCLEOTIDE SEQUENCE</scope>
</reference>
<dbReference type="OMA" id="HIIRSWE"/>
<dbReference type="EMBL" id="KB740732">
    <property type="protein sequence ID" value="ENN79275.1"/>
    <property type="molecule type" value="Genomic_DNA"/>
</dbReference>
<evidence type="ECO:0000256" key="2">
    <source>
        <dbReference type="ARBA" id="ARBA00009082"/>
    </source>
</evidence>
<accession>N6UC86</accession>
<keyword evidence="8" id="KW-0472">Membrane</keyword>
<feature type="non-terminal residue" evidence="12">
    <location>
        <position position="1"/>
    </location>
</feature>
<evidence type="ECO:0000256" key="6">
    <source>
        <dbReference type="ARBA" id="ARBA00022989"/>
    </source>
</evidence>
<dbReference type="Pfam" id="PF10149">
    <property type="entry name" value="TM231"/>
    <property type="match status" value="2"/>
</dbReference>
<evidence type="ECO:0000256" key="3">
    <source>
        <dbReference type="ARBA" id="ARBA00015087"/>
    </source>
</evidence>